<dbReference type="EMBL" id="JAAIYP010000047">
    <property type="protein sequence ID" value="NFV82307.1"/>
    <property type="molecule type" value="Genomic_DNA"/>
</dbReference>
<organism evidence="4 5">
    <name type="scientific">Magnetospirillum aberrantis SpK</name>
    <dbReference type="NCBI Taxonomy" id="908842"/>
    <lineage>
        <taxon>Bacteria</taxon>
        <taxon>Pseudomonadati</taxon>
        <taxon>Pseudomonadota</taxon>
        <taxon>Alphaproteobacteria</taxon>
        <taxon>Rhodospirillales</taxon>
        <taxon>Rhodospirillaceae</taxon>
        <taxon>Magnetospirillum</taxon>
    </lineage>
</organism>
<dbReference type="Gene3D" id="3.40.800.10">
    <property type="entry name" value="Ureohydrolase domain"/>
    <property type="match status" value="1"/>
</dbReference>
<dbReference type="InterPro" id="IPR006035">
    <property type="entry name" value="Ureohydrolase"/>
</dbReference>
<name>A0A7C9UWJ0_9PROT</name>
<proteinExistence type="inferred from homology"/>
<evidence type="ECO:0000256" key="1">
    <source>
        <dbReference type="ARBA" id="ARBA00022723"/>
    </source>
</evidence>
<dbReference type="PANTHER" id="PTHR11358">
    <property type="entry name" value="ARGINASE/AGMATINASE"/>
    <property type="match status" value="1"/>
</dbReference>
<dbReference type="PANTHER" id="PTHR11358:SF26">
    <property type="entry name" value="GUANIDINO ACID HYDROLASE, MITOCHONDRIAL"/>
    <property type="match status" value="1"/>
</dbReference>
<gene>
    <name evidence="4" type="ORF">G4223_19525</name>
</gene>
<comment type="caution">
    <text evidence="4">The sequence shown here is derived from an EMBL/GenBank/DDBJ whole genome shotgun (WGS) entry which is preliminary data.</text>
</comment>
<reference evidence="4 5" key="1">
    <citation type="submission" date="2020-02" db="EMBL/GenBank/DDBJ databases">
        <authorList>
            <person name="Dziuba M."/>
            <person name="Kuznetsov B."/>
            <person name="Mardanov A."/>
            <person name="Ravin N."/>
            <person name="Grouzdev D."/>
        </authorList>
    </citation>
    <scope>NUCLEOTIDE SEQUENCE [LARGE SCALE GENOMIC DNA]</scope>
    <source>
        <strain evidence="4 5">SpK</strain>
    </source>
</reference>
<dbReference type="GO" id="GO:0046872">
    <property type="term" value="F:metal ion binding"/>
    <property type="evidence" value="ECO:0007669"/>
    <property type="project" value="UniProtKB-KW"/>
</dbReference>
<keyword evidence="2" id="KW-0378">Hydrolase</keyword>
<protein>
    <submittedName>
        <fullName evidence="4">Arginase family protein</fullName>
    </submittedName>
</protein>
<keyword evidence="5" id="KW-1185">Reference proteome</keyword>
<evidence type="ECO:0000256" key="2">
    <source>
        <dbReference type="ARBA" id="ARBA00022801"/>
    </source>
</evidence>
<sequence length="297" mass="31655">MPPVFGFLGGVVTPLMELERVARPGDAVAFGLDTEICRRFGASNVGAGSFLRTATADIGDSRGWYDIGILRGSDPEQSLQGVMVLAQHAAKQGMRPVLFACDHTASLAAALGVCRGLAVEPLYLYFDAHFDLGWHLPRTQLDNGNFVDELMRSGCVAGIVNIGARSPSSTEACYRAATELGWQPVAPLEVMRRGLAGYLARHGERPIYVSIDADVLDPSSGVNTCCLEPHGLSGADLLSLCRWLGRTGRVVGADLSEVRPTAMAGPMDLLLGQCLRALFDTPETEDVPQSELAEVAV</sequence>
<dbReference type="PROSITE" id="PS51409">
    <property type="entry name" value="ARGINASE_2"/>
    <property type="match status" value="1"/>
</dbReference>
<evidence type="ECO:0000256" key="3">
    <source>
        <dbReference type="PROSITE-ProRule" id="PRU00742"/>
    </source>
</evidence>
<dbReference type="GO" id="GO:0033389">
    <property type="term" value="P:putrescine biosynthetic process from arginine, via agmatine"/>
    <property type="evidence" value="ECO:0007669"/>
    <property type="project" value="TreeGrafter"/>
</dbReference>
<evidence type="ECO:0000313" key="5">
    <source>
        <dbReference type="Proteomes" id="UP000480684"/>
    </source>
</evidence>
<dbReference type="Pfam" id="PF00491">
    <property type="entry name" value="Arginase"/>
    <property type="match status" value="1"/>
</dbReference>
<dbReference type="SUPFAM" id="SSF52768">
    <property type="entry name" value="Arginase/deacetylase"/>
    <property type="match status" value="1"/>
</dbReference>
<evidence type="ECO:0000313" key="4">
    <source>
        <dbReference type="EMBL" id="NFV82307.1"/>
    </source>
</evidence>
<dbReference type="RefSeq" id="WP_163683197.1">
    <property type="nucleotide sequence ID" value="NZ_JAAIYP010000047.1"/>
</dbReference>
<dbReference type="InterPro" id="IPR023696">
    <property type="entry name" value="Ureohydrolase_dom_sf"/>
</dbReference>
<comment type="similarity">
    <text evidence="3">Belongs to the arginase family.</text>
</comment>
<dbReference type="GO" id="GO:0008783">
    <property type="term" value="F:agmatinase activity"/>
    <property type="evidence" value="ECO:0007669"/>
    <property type="project" value="TreeGrafter"/>
</dbReference>
<accession>A0A7C9UWJ0</accession>
<keyword evidence="1" id="KW-0479">Metal-binding</keyword>
<dbReference type="AlphaFoldDB" id="A0A7C9UWJ0"/>
<dbReference type="Proteomes" id="UP000480684">
    <property type="component" value="Unassembled WGS sequence"/>
</dbReference>